<name>A0A8H4JD34_9HYPO</name>
<keyword evidence="3" id="KW-1185">Reference proteome</keyword>
<dbReference type="OrthoDB" id="5073504at2759"/>
<dbReference type="EMBL" id="JAADJF010000412">
    <property type="protein sequence ID" value="KAF4417988.1"/>
    <property type="molecule type" value="Genomic_DNA"/>
</dbReference>
<protein>
    <submittedName>
        <fullName evidence="2">Uncharacterized protein</fullName>
    </submittedName>
</protein>
<evidence type="ECO:0000256" key="1">
    <source>
        <dbReference type="SAM" id="MobiDB-lite"/>
    </source>
</evidence>
<accession>A0A8H4JD34</accession>
<feature type="compositionally biased region" description="Gly residues" evidence="1">
    <location>
        <begin position="89"/>
        <end position="103"/>
    </location>
</feature>
<gene>
    <name evidence="2" type="ORF">FACUT_11921</name>
</gene>
<evidence type="ECO:0000313" key="3">
    <source>
        <dbReference type="Proteomes" id="UP000536711"/>
    </source>
</evidence>
<proteinExistence type="predicted"/>
<evidence type="ECO:0000313" key="2">
    <source>
        <dbReference type="EMBL" id="KAF4417988.1"/>
    </source>
</evidence>
<feature type="region of interest" description="Disordered" evidence="1">
    <location>
        <begin position="1"/>
        <end position="103"/>
    </location>
</feature>
<dbReference type="AlphaFoldDB" id="A0A8H4JD34"/>
<organism evidence="2 3">
    <name type="scientific">Fusarium acutatum</name>
    <dbReference type="NCBI Taxonomy" id="78861"/>
    <lineage>
        <taxon>Eukaryota</taxon>
        <taxon>Fungi</taxon>
        <taxon>Dikarya</taxon>
        <taxon>Ascomycota</taxon>
        <taxon>Pezizomycotina</taxon>
        <taxon>Sordariomycetes</taxon>
        <taxon>Hypocreomycetidae</taxon>
        <taxon>Hypocreales</taxon>
        <taxon>Nectriaceae</taxon>
        <taxon>Fusarium</taxon>
        <taxon>Fusarium fujikuroi species complex</taxon>
    </lineage>
</organism>
<sequence>MCMPFSTRLHDPVDPPPRYYKNYDSEYPVSGSSAYSRQRDQARTNKINEMNAASKESRARNKRQKKSFVFRNHGGGGSTHHHGSIAGAIAGGAAGGGGGAGGF</sequence>
<reference evidence="2 3" key="1">
    <citation type="submission" date="2020-01" db="EMBL/GenBank/DDBJ databases">
        <title>Identification and distribution of gene clusters putatively required for synthesis of sphingolipid metabolism inhibitors in phylogenetically diverse species of the filamentous fungus Fusarium.</title>
        <authorList>
            <person name="Kim H.-S."/>
            <person name="Busman M."/>
            <person name="Brown D.W."/>
            <person name="Divon H."/>
            <person name="Uhlig S."/>
            <person name="Proctor R.H."/>
        </authorList>
    </citation>
    <scope>NUCLEOTIDE SEQUENCE [LARGE SCALE GENOMIC DNA]</scope>
    <source>
        <strain evidence="2 3">NRRL 13308</strain>
    </source>
</reference>
<dbReference type="Proteomes" id="UP000536711">
    <property type="component" value="Unassembled WGS sequence"/>
</dbReference>
<comment type="caution">
    <text evidence="2">The sequence shown here is derived from an EMBL/GenBank/DDBJ whole genome shotgun (WGS) entry which is preliminary data.</text>
</comment>